<sequence length="203" mass="20926">MSEPNPNADGEYKWGPPQPPAGSPVPPPPSGPPTPGAPEYDFPNPTVVDGGQFGATQGYGYPQPGTPGYGYPQSAAPVPVPIGGPAGGGAPLLSIGDITVVNDSIVTPSGTLPLRGAVWNATDMSRTEEKIPTHAIVLAVVFFLFCLLGLLFLLMKEKTTTGFIQVTVTSGGKHHATMVPATHPGAFQMVMGQISHARSLSSM</sequence>
<dbReference type="RefSeq" id="WP_344272422.1">
    <property type="nucleotide sequence ID" value="NZ_BAAAKV010000011.1"/>
</dbReference>
<dbReference type="EMBL" id="BAAAKV010000011">
    <property type="protein sequence ID" value="GAA1161079.1"/>
    <property type="molecule type" value="Genomic_DNA"/>
</dbReference>
<keyword evidence="2" id="KW-0472">Membrane</keyword>
<feature type="compositionally biased region" description="Pro residues" evidence="1">
    <location>
        <begin position="16"/>
        <end position="36"/>
    </location>
</feature>
<evidence type="ECO:0000256" key="2">
    <source>
        <dbReference type="SAM" id="Phobius"/>
    </source>
</evidence>
<comment type="caution">
    <text evidence="3">The sequence shown here is derived from an EMBL/GenBank/DDBJ whole genome shotgun (WGS) entry which is preliminary data.</text>
</comment>
<gene>
    <name evidence="3" type="ORF">GCM10009654_16880</name>
</gene>
<protein>
    <submittedName>
        <fullName evidence="3">Uncharacterized protein</fullName>
    </submittedName>
</protein>
<feature type="transmembrane region" description="Helical" evidence="2">
    <location>
        <begin position="135"/>
        <end position="155"/>
    </location>
</feature>
<name>A0ABN1UP17_9ACTN</name>
<evidence type="ECO:0000313" key="3">
    <source>
        <dbReference type="EMBL" id="GAA1161079.1"/>
    </source>
</evidence>
<dbReference type="Proteomes" id="UP001501371">
    <property type="component" value="Unassembled WGS sequence"/>
</dbReference>
<feature type="region of interest" description="Disordered" evidence="1">
    <location>
        <begin position="1"/>
        <end position="72"/>
    </location>
</feature>
<keyword evidence="2" id="KW-1133">Transmembrane helix</keyword>
<evidence type="ECO:0000256" key="1">
    <source>
        <dbReference type="SAM" id="MobiDB-lite"/>
    </source>
</evidence>
<keyword evidence="2" id="KW-0812">Transmembrane</keyword>
<proteinExistence type="predicted"/>
<organism evidence="3 4">
    <name type="scientific">Streptomyces hebeiensis</name>
    <dbReference type="NCBI Taxonomy" id="229486"/>
    <lineage>
        <taxon>Bacteria</taxon>
        <taxon>Bacillati</taxon>
        <taxon>Actinomycetota</taxon>
        <taxon>Actinomycetes</taxon>
        <taxon>Kitasatosporales</taxon>
        <taxon>Streptomycetaceae</taxon>
        <taxon>Streptomyces</taxon>
    </lineage>
</organism>
<evidence type="ECO:0000313" key="4">
    <source>
        <dbReference type="Proteomes" id="UP001501371"/>
    </source>
</evidence>
<keyword evidence="4" id="KW-1185">Reference proteome</keyword>
<reference evidence="3 4" key="1">
    <citation type="journal article" date="2019" name="Int. J. Syst. Evol. Microbiol.">
        <title>The Global Catalogue of Microorganisms (GCM) 10K type strain sequencing project: providing services to taxonomists for standard genome sequencing and annotation.</title>
        <authorList>
            <consortium name="The Broad Institute Genomics Platform"/>
            <consortium name="The Broad Institute Genome Sequencing Center for Infectious Disease"/>
            <person name="Wu L."/>
            <person name="Ma J."/>
        </authorList>
    </citation>
    <scope>NUCLEOTIDE SEQUENCE [LARGE SCALE GENOMIC DNA]</scope>
    <source>
        <strain evidence="3 4">JCM 12696</strain>
    </source>
</reference>
<accession>A0ABN1UP17</accession>